<comment type="caution">
    <text evidence="1">The sequence shown here is derived from an EMBL/GenBank/DDBJ whole genome shotgun (WGS) entry which is preliminary data.</text>
</comment>
<accession>A0A367JJA4</accession>
<dbReference type="AlphaFoldDB" id="A0A367JJA4"/>
<name>A0A367JJA4_RHIST</name>
<keyword evidence="2" id="KW-1185">Reference proteome</keyword>
<reference evidence="1 2" key="1">
    <citation type="journal article" date="2018" name="G3 (Bethesda)">
        <title>Phylogenetic and Phylogenomic Definition of Rhizopus Species.</title>
        <authorList>
            <person name="Gryganskyi A.P."/>
            <person name="Golan J."/>
            <person name="Dolatabadi S."/>
            <person name="Mondo S."/>
            <person name="Robb S."/>
            <person name="Idnurm A."/>
            <person name="Muszewska A."/>
            <person name="Steczkiewicz K."/>
            <person name="Masonjones S."/>
            <person name="Liao H.L."/>
            <person name="Gajdeczka M.T."/>
            <person name="Anike F."/>
            <person name="Vuek A."/>
            <person name="Anishchenko I.M."/>
            <person name="Voigt K."/>
            <person name="de Hoog G.S."/>
            <person name="Smith M.E."/>
            <person name="Heitman J."/>
            <person name="Vilgalys R."/>
            <person name="Stajich J.E."/>
        </authorList>
    </citation>
    <scope>NUCLEOTIDE SEQUENCE [LARGE SCALE GENOMIC DNA]</scope>
    <source>
        <strain evidence="1 2">LSU 92-RS-03</strain>
    </source>
</reference>
<organism evidence="1 2">
    <name type="scientific">Rhizopus stolonifer</name>
    <name type="common">Rhizopus nigricans</name>
    <dbReference type="NCBI Taxonomy" id="4846"/>
    <lineage>
        <taxon>Eukaryota</taxon>
        <taxon>Fungi</taxon>
        <taxon>Fungi incertae sedis</taxon>
        <taxon>Mucoromycota</taxon>
        <taxon>Mucoromycotina</taxon>
        <taxon>Mucoromycetes</taxon>
        <taxon>Mucorales</taxon>
        <taxon>Mucorineae</taxon>
        <taxon>Rhizopodaceae</taxon>
        <taxon>Rhizopus</taxon>
    </lineage>
</organism>
<dbReference type="Proteomes" id="UP000253551">
    <property type="component" value="Unassembled WGS sequence"/>
</dbReference>
<evidence type="ECO:0000313" key="2">
    <source>
        <dbReference type="Proteomes" id="UP000253551"/>
    </source>
</evidence>
<sequence length="168" mass="19494">QTAVIHLTQTISPCVFPSFIQLEIPSITTLYFKETDQDSGLLKIYRQEDSWTLEGILQSVPLVSFWYDHVLRLIMGKLVTTTGDLLDAAIQQAEKMTLRGQEIQRIGRDLAIENMEKLDEYKLDLHENYLKGIRNWRESCIDDMDYSTGSPYLIKESFHDDIDGERFD</sequence>
<evidence type="ECO:0000313" key="1">
    <source>
        <dbReference type="EMBL" id="RCH89959.1"/>
    </source>
</evidence>
<dbReference type="EMBL" id="PJQM01003240">
    <property type="protein sequence ID" value="RCH89959.1"/>
    <property type="molecule type" value="Genomic_DNA"/>
</dbReference>
<gene>
    <name evidence="1" type="ORF">CU098_000126</name>
</gene>
<dbReference type="OrthoDB" id="5580651at2759"/>
<feature type="non-terminal residue" evidence="1">
    <location>
        <position position="1"/>
    </location>
</feature>
<protein>
    <submittedName>
        <fullName evidence="1">Uncharacterized protein</fullName>
    </submittedName>
</protein>
<proteinExistence type="predicted"/>